<protein>
    <submittedName>
        <fullName evidence="2">Diguanylate phosphodiesterase</fullName>
    </submittedName>
</protein>
<name>F8A1S8_CELGA</name>
<dbReference type="Gene3D" id="3.20.20.450">
    <property type="entry name" value="EAL domain"/>
    <property type="match status" value="1"/>
</dbReference>
<feature type="domain" description="EAL" evidence="1">
    <location>
        <begin position="1"/>
        <end position="205"/>
    </location>
</feature>
<dbReference type="KEGG" id="cga:Celgi_1216"/>
<accession>F8A1S8</accession>
<sequence>MNHPTPTPPHPSRPLVARQPIWTAAGALHGFELLYRTHAGQPAGVDRWGEDRQERATASVLQQLSTVPVEGTRAFVNVTRGFLVQDVPLPPHRDRLVLEVVESVPADPRALAGLARLHAAGYRIAIDDFSGTSAQLAMLPYADYVKIDCRDLLRHGMGLVEVARRSGAQVVAERISTQALADRCRAWGFDLLQGNALGAATTVAA</sequence>
<dbReference type="eggNOG" id="COG3434">
    <property type="taxonomic scope" value="Bacteria"/>
</dbReference>
<dbReference type="InterPro" id="IPR001633">
    <property type="entry name" value="EAL_dom"/>
</dbReference>
<keyword evidence="3" id="KW-1185">Reference proteome</keyword>
<proteinExistence type="predicted"/>
<organism evidence="2 3">
    <name type="scientific">Cellulomonas gilvus (strain ATCC 13127 / NRRL B-14078)</name>
    <name type="common">Cellvibrio gilvus</name>
    <dbReference type="NCBI Taxonomy" id="593907"/>
    <lineage>
        <taxon>Bacteria</taxon>
        <taxon>Bacillati</taxon>
        <taxon>Actinomycetota</taxon>
        <taxon>Actinomycetes</taxon>
        <taxon>Micrococcales</taxon>
        <taxon>Cellulomonadaceae</taxon>
        <taxon>Cellulomonas</taxon>
    </lineage>
</organism>
<dbReference type="STRING" id="593907.Celgi_1216"/>
<dbReference type="PANTHER" id="PTHR33121:SF76">
    <property type="entry name" value="SIGNALING PROTEIN"/>
    <property type="match status" value="1"/>
</dbReference>
<gene>
    <name evidence="2" type="ordered locus">Celgi_1216</name>
</gene>
<dbReference type="SUPFAM" id="SSF141868">
    <property type="entry name" value="EAL domain-like"/>
    <property type="match status" value="1"/>
</dbReference>
<evidence type="ECO:0000313" key="3">
    <source>
        <dbReference type="Proteomes" id="UP000000485"/>
    </source>
</evidence>
<dbReference type="AlphaFoldDB" id="F8A1S8"/>
<dbReference type="EMBL" id="CP002665">
    <property type="protein sequence ID" value="AEI11735.1"/>
    <property type="molecule type" value="Genomic_DNA"/>
</dbReference>
<dbReference type="PROSITE" id="PS50883">
    <property type="entry name" value="EAL"/>
    <property type="match status" value="1"/>
</dbReference>
<dbReference type="InterPro" id="IPR035919">
    <property type="entry name" value="EAL_sf"/>
</dbReference>
<dbReference type="PANTHER" id="PTHR33121">
    <property type="entry name" value="CYCLIC DI-GMP PHOSPHODIESTERASE PDEF"/>
    <property type="match status" value="1"/>
</dbReference>
<dbReference type="Proteomes" id="UP000000485">
    <property type="component" value="Chromosome"/>
</dbReference>
<reference evidence="3" key="1">
    <citation type="submission" date="2011-04" db="EMBL/GenBank/DDBJ databases">
        <title>Complete sequence of Cellvibrio gilvus ATCC 13127.</title>
        <authorList>
            <person name="Lucas S."/>
            <person name="Han J."/>
            <person name="Lapidus A."/>
            <person name="Cheng J.-F."/>
            <person name="Goodwin L."/>
            <person name="Pitluck S."/>
            <person name="Peters L."/>
            <person name="Munk A."/>
            <person name="Detter J.C."/>
            <person name="Han C."/>
            <person name="Tapia R."/>
            <person name="Land M."/>
            <person name="Hauser L."/>
            <person name="Kyrpides N."/>
            <person name="Ivanova N."/>
            <person name="Ovchinnikova G."/>
            <person name="Pagani I."/>
            <person name="Mead D."/>
            <person name="Brumm P."/>
            <person name="Woyke T."/>
        </authorList>
    </citation>
    <scope>NUCLEOTIDE SEQUENCE [LARGE SCALE GENOMIC DNA]</scope>
    <source>
        <strain evidence="3">ATCC 13127 / NRRL B-14078</strain>
    </source>
</reference>
<evidence type="ECO:0000259" key="1">
    <source>
        <dbReference type="PROSITE" id="PS50883"/>
    </source>
</evidence>
<dbReference type="HOGENOM" id="CLU_096011_0_0_11"/>
<dbReference type="GO" id="GO:0071111">
    <property type="term" value="F:cyclic-guanylate-specific phosphodiesterase activity"/>
    <property type="evidence" value="ECO:0007669"/>
    <property type="project" value="InterPro"/>
</dbReference>
<dbReference type="SMART" id="SM00052">
    <property type="entry name" value="EAL"/>
    <property type="match status" value="1"/>
</dbReference>
<dbReference type="CDD" id="cd01948">
    <property type="entry name" value="EAL"/>
    <property type="match status" value="1"/>
</dbReference>
<dbReference type="InterPro" id="IPR050706">
    <property type="entry name" value="Cyclic-di-GMP_PDE-like"/>
</dbReference>
<evidence type="ECO:0000313" key="2">
    <source>
        <dbReference type="EMBL" id="AEI11735.1"/>
    </source>
</evidence>
<dbReference type="Pfam" id="PF00563">
    <property type="entry name" value="EAL"/>
    <property type="match status" value="1"/>
</dbReference>